<feature type="domain" description="C-type lectin" evidence="1">
    <location>
        <begin position="412"/>
        <end position="529"/>
    </location>
</feature>
<sequence>MVTVLCDTESVINSRPLSHVSERDSELIPLSPNSFLQDFRQIGVPDLDQVDEVVLNKRIKYRQQLITDIRKRFRSEYLGLLIQRNEHKKHGREIKLGEVVLIGSDNVKCTDWPFGFVIELLPGKDGVTRLVRLRTSKGELLRPVQRIFPLEVSSSWFKDCQKETTHENANIEVSSESFRNDTAPVTLKTKNPEKKYWVREDSIRPTDMGSVPPSECPYIFRQTVGYGDCNDKHLFVCQEAQKDLTYRCPENWVLLDSKCYLAVEQQGNFTMSVASCYEELGQLAILDDEAKETNAQAVIIGKDNLYLVGAERENGTFKWFNGKPFNPSCSVCTNFTSNGNCLGIRSSSSHPTMFQWKNVECSAVKSFLCERETSSENITSTLPPTTSPPTTTIPPPPPLMCPIGYNWKAFKSTNYCFWETTYESERLNWYQARQFCQAYGGDLATYGDSQEEDTGLGGAKGHYKGLWFGLRRGDDDIFRWVDGTELNYTNWDYAEPNLRSKSKYCASHAAGNAKWELDYCGVRRWFICKAPKVRNPTLPDTSFPKTQCNFSSSPFYRHRWYSYKNHCYLIHDEAKYSWDLALNFCRDNEAHLVSIHSFNETDFILFASNIVSSSDYWIGLASKGLGSSFTWSDGTPLDFWYWINDSGPNETESMNTCVSFDPLRGYWKTTHCNKLQGVICKRGINATYDFPTQEPVVVLPGNCEPGWYPLGNKCYKIFGKKWTQRLSWSSAQKACENESSTLASIHNDDQQNFLTDLMLEIDDDAWIGLENLHRGTLFQWVDNSALDYANWDVNEPSLTNDDEDGEVFYTSSYEGAKLPPAGVVRMFGERVPAQVSSSSPDIVQNYEIRLKISLVLLQNGTLI</sequence>
<feature type="domain" description="C-type lectin" evidence="1">
    <location>
        <begin position="563"/>
        <end position="681"/>
    </location>
</feature>
<protein>
    <submittedName>
        <fullName evidence="2">Macrophage mannose receptor 1</fullName>
    </submittedName>
</protein>
<feature type="domain" description="C-type lectin" evidence="1">
    <location>
        <begin position="710"/>
        <end position="804"/>
    </location>
</feature>
<evidence type="ECO:0000313" key="3">
    <source>
        <dbReference type="Proteomes" id="UP000499080"/>
    </source>
</evidence>
<proteinExistence type="predicted"/>
<dbReference type="Gene3D" id="3.10.100.10">
    <property type="entry name" value="Mannose-Binding Protein A, subunit A"/>
    <property type="match status" value="4"/>
</dbReference>
<keyword evidence="2" id="KW-0675">Receptor</keyword>
<dbReference type="InterPro" id="IPR016187">
    <property type="entry name" value="CTDL_fold"/>
</dbReference>
<dbReference type="SUPFAM" id="SSF56436">
    <property type="entry name" value="C-type lectin-like"/>
    <property type="match status" value="4"/>
</dbReference>
<reference evidence="2 3" key="1">
    <citation type="journal article" date="2019" name="Sci. Rep.">
        <title>Orb-weaving spider Araneus ventricosus genome elucidates the spidroin gene catalogue.</title>
        <authorList>
            <person name="Kono N."/>
            <person name="Nakamura H."/>
            <person name="Ohtoshi R."/>
            <person name="Moran D.A.P."/>
            <person name="Shinohara A."/>
            <person name="Yoshida Y."/>
            <person name="Fujiwara M."/>
            <person name="Mori M."/>
            <person name="Tomita M."/>
            <person name="Arakawa K."/>
        </authorList>
    </citation>
    <scope>NUCLEOTIDE SEQUENCE [LARGE SCALE GENOMIC DNA]</scope>
</reference>
<dbReference type="CDD" id="cd00037">
    <property type="entry name" value="CLECT"/>
    <property type="match status" value="4"/>
</dbReference>
<dbReference type="SMART" id="SM00034">
    <property type="entry name" value="CLECT"/>
    <property type="match status" value="4"/>
</dbReference>
<dbReference type="Pfam" id="PF18701">
    <property type="entry name" value="DUF5641"/>
    <property type="match status" value="1"/>
</dbReference>
<dbReference type="InterPro" id="IPR016186">
    <property type="entry name" value="C-type_lectin-like/link_sf"/>
</dbReference>
<dbReference type="Pfam" id="PF00059">
    <property type="entry name" value="Lectin_C"/>
    <property type="match status" value="4"/>
</dbReference>
<dbReference type="Proteomes" id="UP000499080">
    <property type="component" value="Unassembled WGS sequence"/>
</dbReference>
<name>A0A4Y2KBQ1_ARAVE</name>
<dbReference type="InterPro" id="IPR050111">
    <property type="entry name" value="C-type_lectin/snaclec_domain"/>
</dbReference>
<dbReference type="PROSITE" id="PS50041">
    <property type="entry name" value="C_TYPE_LECTIN_2"/>
    <property type="match status" value="4"/>
</dbReference>
<comment type="caution">
    <text evidence="2">The sequence shown here is derived from an EMBL/GenBank/DDBJ whole genome shotgun (WGS) entry which is preliminary data.</text>
</comment>
<organism evidence="2 3">
    <name type="scientific">Araneus ventricosus</name>
    <name type="common">Orbweaver spider</name>
    <name type="synonym">Epeira ventricosa</name>
    <dbReference type="NCBI Taxonomy" id="182803"/>
    <lineage>
        <taxon>Eukaryota</taxon>
        <taxon>Metazoa</taxon>
        <taxon>Ecdysozoa</taxon>
        <taxon>Arthropoda</taxon>
        <taxon>Chelicerata</taxon>
        <taxon>Arachnida</taxon>
        <taxon>Araneae</taxon>
        <taxon>Araneomorphae</taxon>
        <taxon>Entelegynae</taxon>
        <taxon>Araneoidea</taxon>
        <taxon>Araneidae</taxon>
        <taxon>Araneus</taxon>
    </lineage>
</organism>
<gene>
    <name evidence="2" type="primary">MRC1_1</name>
    <name evidence="2" type="ORF">AVEN_256559_1</name>
</gene>
<evidence type="ECO:0000313" key="2">
    <source>
        <dbReference type="EMBL" id="GBM99338.1"/>
    </source>
</evidence>
<dbReference type="OrthoDB" id="6428734at2759"/>
<dbReference type="InterPro" id="IPR040676">
    <property type="entry name" value="DUF5641"/>
</dbReference>
<accession>A0A4Y2KBQ1</accession>
<dbReference type="EMBL" id="BGPR01004407">
    <property type="protein sequence ID" value="GBM99338.1"/>
    <property type="molecule type" value="Genomic_DNA"/>
</dbReference>
<dbReference type="PANTHER" id="PTHR22803">
    <property type="entry name" value="MANNOSE, PHOSPHOLIPASE, LECTIN RECEPTOR RELATED"/>
    <property type="match status" value="1"/>
</dbReference>
<feature type="domain" description="C-type lectin" evidence="1">
    <location>
        <begin position="255"/>
        <end position="370"/>
    </location>
</feature>
<dbReference type="AlphaFoldDB" id="A0A4Y2KBQ1"/>
<evidence type="ECO:0000259" key="1">
    <source>
        <dbReference type="PROSITE" id="PS50041"/>
    </source>
</evidence>
<dbReference type="InterPro" id="IPR001304">
    <property type="entry name" value="C-type_lectin-like"/>
</dbReference>
<keyword evidence="3" id="KW-1185">Reference proteome</keyword>